<sequence length="292" mass="32271">MSWRCPHPDLCGSQLHLTTQSRAECRRLGEEATAIKDQPAPSSLSQLRPYRDSFRQREEERSLAEARSHVPAAAPDGRTARLNEIGERQLAALADHLSPIDTLTASMLYTANRGLRLGHLPGPDDWLTMMAGYETYADFLAEVDAAFTALGTMIKVATRTRVCRGIRIGLGADFDPANLHAHVTSGAPLTYTFVDPGFGFATLDVNDALYYAQEERVGQGTNPRPVLMVMDLHSALYIPAPEQRSTELAVLLAQKTWLKDACAQFVIPRDSRWRITSVDLSRKVPLVSLTQL</sequence>
<comment type="caution">
    <text evidence="1">The sequence shown here is derived from an EMBL/GenBank/DDBJ whole genome shotgun (WGS) entry which is preliminary data.</text>
</comment>
<accession>A0ABV3SSY7</accession>
<dbReference type="EMBL" id="JBFPJR010000001">
    <property type="protein sequence ID" value="MEX0426052.1"/>
    <property type="molecule type" value="Genomic_DNA"/>
</dbReference>
<dbReference type="Proteomes" id="UP001556631">
    <property type="component" value="Unassembled WGS sequence"/>
</dbReference>
<protein>
    <submittedName>
        <fullName evidence="1">Uncharacterized protein</fullName>
    </submittedName>
</protein>
<organism evidence="1 2">
    <name type="scientific">Nocardioides eburneus</name>
    <dbReference type="NCBI Taxonomy" id="3231482"/>
    <lineage>
        <taxon>Bacteria</taxon>
        <taxon>Bacillati</taxon>
        <taxon>Actinomycetota</taxon>
        <taxon>Actinomycetes</taxon>
        <taxon>Propionibacteriales</taxon>
        <taxon>Nocardioidaceae</taxon>
        <taxon>Nocardioides</taxon>
    </lineage>
</organism>
<name>A0ABV3SSY7_9ACTN</name>
<keyword evidence="2" id="KW-1185">Reference proteome</keyword>
<reference evidence="1 2" key="1">
    <citation type="submission" date="2024-07" db="EMBL/GenBank/DDBJ databases">
        <authorList>
            <person name="Lee S."/>
            <person name="Kang M."/>
        </authorList>
    </citation>
    <scope>NUCLEOTIDE SEQUENCE [LARGE SCALE GENOMIC DNA]</scope>
    <source>
        <strain evidence="1 2">DS6</strain>
    </source>
</reference>
<gene>
    <name evidence="1" type="ORF">AB3X52_00355</name>
</gene>
<dbReference type="RefSeq" id="WP_367990625.1">
    <property type="nucleotide sequence ID" value="NZ_JBFPJR010000001.1"/>
</dbReference>
<proteinExistence type="predicted"/>
<evidence type="ECO:0000313" key="2">
    <source>
        <dbReference type="Proteomes" id="UP001556631"/>
    </source>
</evidence>
<evidence type="ECO:0000313" key="1">
    <source>
        <dbReference type="EMBL" id="MEX0426052.1"/>
    </source>
</evidence>